<dbReference type="Proteomes" id="UP000285301">
    <property type="component" value="Unassembled WGS sequence"/>
</dbReference>
<gene>
    <name evidence="2" type="ORF">B4U79_13344</name>
</gene>
<evidence type="ECO:0000313" key="2">
    <source>
        <dbReference type="EMBL" id="RWS04381.1"/>
    </source>
</evidence>
<feature type="coiled-coil region" evidence="1">
    <location>
        <begin position="41"/>
        <end position="141"/>
    </location>
</feature>
<dbReference type="EMBL" id="NCKU01005593">
    <property type="protein sequence ID" value="RWS04381.1"/>
    <property type="molecule type" value="Genomic_DNA"/>
</dbReference>
<keyword evidence="1" id="KW-0175">Coiled coil</keyword>
<evidence type="ECO:0000256" key="1">
    <source>
        <dbReference type="SAM" id="Coils"/>
    </source>
</evidence>
<dbReference type="STRING" id="1965070.A0A443QMZ7"/>
<reference evidence="2 3" key="1">
    <citation type="journal article" date="2018" name="Gigascience">
        <title>Genomes of trombidid mites reveal novel predicted allergens and laterally-transferred genes associated with secondary metabolism.</title>
        <authorList>
            <person name="Dong X."/>
            <person name="Chaisiri K."/>
            <person name="Xia D."/>
            <person name="Armstrong S.D."/>
            <person name="Fang Y."/>
            <person name="Donnelly M.J."/>
            <person name="Kadowaki T."/>
            <person name="McGarry J.W."/>
            <person name="Darby A.C."/>
            <person name="Makepeace B.L."/>
        </authorList>
    </citation>
    <scope>NUCLEOTIDE SEQUENCE [LARGE SCALE GENOMIC DNA]</scope>
    <source>
        <strain evidence="2">UoL-WK</strain>
    </source>
</reference>
<keyword evidence="3" id="KW-1185">Reference proteome</keyword>
<dbReference type="OrthoDB" id="3176171at2759"/>
<comment type="caution">
    <text evidence="2">The sequence shown here is derived from an EMBL/GenBank/DDBJ whole genome shotgun (WGS) entry which is preliminary data.</text>
</comment>
<dbReference type="AlphaFoldDB" id="A0A443QMZ7"/>
<accession>A0A443QMZ7</accession>
<sequence length="271" mass="31387">MKNSIISESSVNNADLIAAEKLAEKIKAIESKLLCGGKNIIDHTNEQQKELEKRREEIAEQKRREREILQKLEEKEESTLEIKETFTSLQQEVELKKRKLRKLFAKLQLVKAEIKDCQEANARERRELEELQSELMKELKLKYLVIENFIPMEEKNKLLSRVIYDEDEEDWKLMKPAKSESRIITRRPISNPNANRPISEYAKIASTVGSGLRYKNENILDLDLIMPSRITKNYNAPVLSPTVSAALETALKEEEEISIDARLTTISKVNH</sequence>
<organism evidence="2 3">
    <name type="scientific">Dinothrombium tinctorium</name>
    <dbReference type="NCBI Taxonomy" id="1965070"/>
    <lineage>
        <taxon>Eukaryota</taxon>
        <taxon>Metazoa</taxon>
        <taxon>Ecdysozoa</taxon>
        <taxon>Arthropoda</taxon>
        <taxon>Chelicerata</taxon>
        <taxon>Arachnida</taxon>
        <taxon>Acari</taxon>
        <taxon>Acariformes</taxon>
        <taxon>Trombidiformes</taxon>
        <taxon>Prostigmata</taxon>
        <taxon>Anystina</taxon>
        <taxon>Parasitengona</taxon>
        <taxon>Trombidioidea</taxon>
        <taxon>Trombidiidae</taxon>
        <taxon>Dinothrombium</taxon>
    </lineage>
</organism>
<name>A0A443QMZ7_9ACAR</name>
<proteinExistence type="predicted"/>
<protein>
    <submittedName>
        <fullName evidence="2">Kinesin-like protein KIF3B</fullName>
    </submittedName>
</protein>
<evidence type="ECO:0000313" key="3">
    <source>
        <dbReference type="Proteomes" id="UP000285301"/>
    </source>
</evidence>